<evidence type="ECO:0000313" key="2">
    <source>
        <dbReference type="EMBL" id="MFC4739082.1"/>
    </source>
</evidence>
<name>A0ABV9P0N2_9FLAO</name>
<dbReference type="PROSITE" id="PS51352">
    <property type="entry name" value="THIOREDOXIN_2"/>
    <property type="match status" value="1"/>
</dbReference>
<comment type="caution">
    <text evidence="2">The sequence shown here is derived from an EMBL/GenBank/DDBJ whole genome shotgun (WGS) entry which is preliminary data.</text>
</comment>
<evidence type="ECO:0000313" key="3">
    <source>
        <dbReference type="Proteomes" id="UP001595885"/>
    </source>
</evidence>
<dbReference type="CDD" id="cd02947">
    <property type="entry name" value="TRX_family"/>
    <property type="match status" value="1"/>
</dbReference>
<reference evidence="3" key="1">
    <citation type="journal article" date="2019" name="Int. J. Syst. Evol. Microbiol.">
        <title>The Global Catalogue of Microorganisms (GCM) 10K type strain sequencing project: providing services to taxonomists for standard genome sequencing and annotation.</title>
        <authorList>
            <consortium name="The Broad Institute Genomics Platform"/>
            <consortium name="The Broad Institute Genome Sequencing Center for Infectious Disease"/>
            <person name="Wu L."/>
            <person name="Ma J."/>
        </authorList>
    </citation>
    <scope>NUCLEOTIDE SEQUENCE [LARGE SCALE GENOMIC DNA]</scope>
    <source>
        <strain evidence="3">CCUG 50349</strain>
    </source>
</reference>
<protein>
    <submittedName>
        <fullName evidence="2">Thioredoxin family protein</fullName>
    </submittedName>
</protein>
<dbReference type="Proteomes" id="UP001595885">
    <property type="component" value="Unassembled WGS sequence"/>
</dbReference>
<dbReference type="EMBL" id="JBHSGW010000002">
    <property type="protein sequence ID" value="MFC4739082.1"/>
    <property type="molecule type" value="Genomic_DNA"/>
</dbReference>
<accession>A0ABV9P0N2</accession>
<keyword evidence="3" id="KW-1185">Reference proteome</keyword>
<dbReference type="InterPro" id="IPR036249">
    <property type="entry name" value="Thioredoxin-like_sf"/>
</dbReference>
<evidence type="ECO:0000259" key="1">
    <source>
        <dbReference type="PROSITE" id="PS51352"/>
    </source>
</evidence>
<feature type="domain" description="Thioredoxin" evidence="1">
    <location>
        <begin position="51"/>
        <end position="167"/>
    </location>
</feature>
<gene>
    <name evidence="2" type="ORF">ACFO3U_03670</name>
</gene>
<organism evidence="2 3">
    <name type="scientific">Flavobacterium ponti</name>
    <dbReference type="NCBI Taxonomy" id="665133"/>
    <lineage>
        <taxon>Bacteria</taxon>
        <taxon>Pseudomonadati</taxon>
        <taxon>Bacteroidota</taxon>
        <taxon>Flavobacteriia</taxon>
        <taxon>Flavobacteriales</taxon>
        <taxon>Flavobacteriaceae</taxon>
        <taxon>Flavobacterium</taxon>
    </lineage>
</organism>
<dbReference type="InterPro" id="IPR013766">
    <property type="entry name" value="Thioredoxin_domain"/>
</dbReference>
<dbReference type="SUPFAM" id="SSF52833">
    <property type="entry name" value="Thioredoxin-like"/>
    <property type="match status" value="1"/>
</dbReference>
<dbReference type="Pfam" id="PF00085">
    <property type="entry name" value="Thioredoxin"/>
    <property type="match status" value="1"/>
</dbReference>
<dbReference type="RefSeq" id="WP_379738378.1">
    <property type="nucleotide sequence ID" value="NZ_JBHSGW010000002.1"/>
</dbReference>
<dbReference type="Gene3D" id="3.40.30.10">
    <property type="entry name" value="Glutaredoxin"/>
    <property type="match status" value="1"/>
</dbReference>
<sequence>MKKILLILLPFMFLNCSPTGKIITSNNEKIMIGKASKSDLEKAPFDSWFISGFNEYQPNQEITNQLKDKVTNITVTIFMGTWCEDSHNQVPDFYKVLQECQFKDRGITLIAMDKNKTTPSNLEAGLNVTNVPTFIFYEKGVEINRIVESPIISLEQDMLDILSGKDYKPNYSN</sequence>
<proteinExistence type="predicted"/>